<comment type="subunit">
    <text evidence="13">Forms an energy-coupling factor (ECF) transporter complex composed of an ATP-binding protein (A component, CbiO), a transmembrane protein (T component, CbiQ) and 2 possible substrate-capture proteins (S components, CbiM and CbiN) of unknown stoichimetry.</text>
</comment>
<evidence type="ECO:0000256" key="3">
    <source>
        <dbReference type="ARBA" id="ARBA00022426"/>
    </source>
</evidence>
<keyword evidence="8 13" id="KW-1133">Transmembrane helix</keyword>
<evidence type="ECO:0000256" key="5">
    <source>
        <dbReference type="ARBA" id="ARBA00022475"/>
    </source>
</evidence>
<reference evidence="14 15" key="1">
    <citation type="submission" date="2019-04" db="EMBL/GenBank/DDBJ databases">
        <title>A novel phosphate-accumulating bacterium identified in bioreactor for phosphate removal from wastewater.</title>
        <authorList>
            <person name="Kotlyarov R.Y."/>
            <person name="Beletsky A.V."/>
            <person name="Kallistova A.Y."/>
            <person name="Dorofeev A.G."/>
            <person name="Nikolaev Y.Y."/>
            <person name="Pimenov N.V."/>
            <person name="Ravin N.V."/>
            <person name="Mardanov A.V."/>
        </authorList>
    </citation>
    <scope>NUCLEOTIDE SEQUENCE [LARGE SCALE GENOMIC DNA]</scope>
    <source>
        <strain evidence="14 15">Bin19</strain>
    </source>
</reference>
<dbReference type="Pfam" id="PF01891">
    <property type="entry name" value="CbiM"/>
    <property type="match status" value="1"/>
</dbReference>
<dbReference type="Proteomes" id="UP000306324">
    <property type="component" value="Unassembled WGS sequence"/>
</dbReference>
<evidence type="ECO:0000256" key="1">
    <source>
        <dbReference type="ARBA" id="ARBA00004429"/>
    </source>
</evidence>
<name>A0A5S4ELA9_9PROT</name>
<feature type="transmembrane region" description="Helical" evidence="13">
    <location>
        <begin position="136"/>
        <end position="162"/>
    </location>
</feature>
<comment type="pathway">
    <text evidence="2 13">Cofactor biosynthesis; adenosylcobalamin biosynthesis.</text>
</comment>
<accession>A0A5S4ELA9</accession>
<evidence type="ECO:0000313" key="14">
    <source>
        <dbReference type="EMBL" id="TMQ76158.1"/>
    </source>
</evidence>
<evidence type="ECO:0000256" key="4">
    <source>
        <dbReference type="ARBA" id="ARBA00022448"/>
    </source>
</evidence>
<dbReference type="PANTHER" id="PTHR43627">
    <property type="match status" value="1"/>
</dbReference>
<keyword evidence="9 13" id="KW-0406">Ion transport</keyword>
<dbReference type="InterPro" id="IPR002751">
    <property type="entry name" value="CbiM/NikMN"/>
</dbReference>
<evidence type="ECO:0000256" key="6">
    <source>
        <dbReference type="ARBA" id="ARBA00022573"/>
    </source>
</evidence>
<keyword evidence="4 13" id="KW-0813">Transport</keyword>
<comment type="caution">
    <text evidence="14">The sequence shown here is derived from an EMBL/GenBank/DDBJ whole genome shotgun (WGS) entry which is preliminary data.</text>
</comment>
<dbReference type="UniPathway" id="UPA00148"/>
<feature type="transmembrane region" description="Helical" evidence="13">
    <location>
        <begin position="104"/>
        <end position="124"/>
    </location>
</feature>
<feature type="transmembrane region" description="Helical" evidence="13">
    <location>
        <begin position="74"/>
        <end position="92"/>
    </location>
</feature>
<evidence type="ECO:0000256" key="8">
    <source>
        <dbReference type="ARBA" id="ARBA00022989"/>
    </source>
</evidence>
<comment type="subcellular location">
    <subcellularLocation>
        <location evidence="1">Cell inner membrane</location>
        <topology evidence="1">Multi-pass membrane protein</topology>
    </subcellularLocation>
    <subcellularLocation>
        <location evidence="13">Cell membrane</location>
        <topology evidence="13">Multi-pass membrane protein</topology>
    </subcellularLocation>
</comment>
<proteinExistence type="inferred from homology"/>
<evidence type="ECO:0000256" key="7">
    <source>
        <dbReference type="ARBA" id="ARBA00022692"/>
    </source>
</evidence>
<dbReference type="GO" id="GO:0043190">
    <property type="term" value="C:ATP-binding cassette (ABC) transporter complex"/>
    <property type="evidence" value="ECO:0007669"/>
    <property type="project" value="InterPro"/>
</dbReference>
<dbReference type="NCBIfam" id="TIGR00123">
    <property type="entry name" value="cbiM"/>
    <property type="match status" value="1"/>
</dbReference>
<dbReference type="GO" id="GO:0015087">
    <property type="term" value="F:cobalt ion transmembrane transporter activity"/>
    <property type="evidence" value="ECO:0007669"/>
    <property type="project" value="UniProtKB-UniRule"/>
</dbReference>
<evidence type="ECO:0000256" key="9">
    <source>
        <dbReference type="ARBA" id="ARBA00023065"/>
    </source>
</evidence>
<keyword evidence="10 13" id="KW-0472">Membrane</keyword>
<dbReference type="GO" id="GO:0009236">
    <property type="term" value="P:cobalamin biosynthetic process"/>
    <property type="evidence" value="ECO:0007669"/>
    <property type="project" value="UniProtKB-UniRule"/>
</dbReference>
<keyword evidence="15" id="KW-1185">Reference proteome</keyword>
<dbReference type="InterPro" id="IPR018024">
    <property type="entry name" value="CbiM"/>
</dbReference>
<protein>
    <recommendedName>
        <fullName evidence="13">Cobalt transport protein CbiM</fullName>
    </recommendedName>
    <alternativeName>
        <fullName evidence="13">Energy-coupling factor transporter probable substrate-capture protein CbiM</fullName>
        <shortName evidence="13">ECF transporter S component CbiM</shortName>
    </alternativeName>
</protein>
<evidence type="ECO:0000256" key="12">
    <source>
        <dbReference type="ARBA" id="ARBA00060918"/>
    </source>
</evidence>
<dbReference type="AlphaFoldDB" id="A0A5S4ELA9"/>
<keyword evidence="3 13" id="KW-0171">Cobalt transport</keyword>
<evidence type="ECO:0000313" key="15">
    <source>
        <dbReference type="Proteomes" id="UP000306324"/>
    </source>
</evidence>
<keyword evidence="5 13" id="KW-1003">Cell membrane</keyword>
<dbReference type="FunFam" id="1.10.1760.20:FF:000001">
    <property type="entry name" value="Cobalt transport protein CbiM"/>
    <property type="match status" value="1"/>
</dbReference>
<organism evidence="14 15">
    <name type="scientific">Candidatus Accumulibacter phosphatis</name>
    <dbReference type="NCBI Taxonomy" id="327160"/>
    <lineage>
        <taxon>Bacteria</taxon>
        <taxon>Pseudomonadati</taxon>
        <taxon>Pseudomonadota</taxon>
        <taxon>Betaproteobacteria</taxon>
        <taxon>Candidatus Accumulibacter</taxon>
    </lineage>
</organism>
<dbReference type="HAMAP" id="MF_01462">
    <property type="entry name" value="CbiM"/>
    <property type="match status" value="1"/>
</dbReference>
<keyword evidence="11 13" id="KW-0170">Cobalt</keyword>
<evidence type="ECO:0000256" key="13">
    <source>
        <dbReference type="HAMAP-Rule" id="MF_01462"/>
    </source>
</evidence>
<comment type="similarity">
    <text evidence="12 13">Belongs to the CbiM family.</text>
</comment>
<comment type="function">
    <text evidence="13">Part of the energy-coupling factor (ECF) transporter complex CbiMNOQ involved in cobalt import.</text>
</comment>
<feature type="transmembrane region" description="Helical" evidence="13">
    <location>
        <begin position="169"/>
        <end position="190"/>
    </location>
</feature>
<evidence type="ECO:0000256" key="10">
    <source>
        <dbReference type="ARBA" id="ARBA00023136"/>
    </source>
</evidence>
<keyword evidence="7 13" id="KW-0812">Transmembrane</keyword>
<dbReference type="NCBIfam" id="NF006184">
    <property type="entry name" value="PRK08319.1"/>
    <property type="match status" value="1"/>
</dbReference>
<evidence type="ECO:0000256" key="2">
    <source>
        <dbReference type="ARBA" id="ARBA00004953"/>
    </source>
</evidence>
<dbReference type="PANTHER" id="PTHR43627:SF1">
    <property type="entry name" value="COBALT TRANSPORT PROTEIN CBIM"/>
    <property type="match status" value="1"/>
</dbReference>
<gene>
    <name evidence="13" type="primary">cbiM</name>
    <name evidence="14" type="ORF">ACCUM_0036</name>
</gene>
<dbReference type="EMBL" id="SWAD01000061">
    <property type="protein sequence ID" value="TMQ76158.1"/>
    <property type="molecule type" value="Genomic_DNA"/>
</dbReference>
<sequence length="286" mass="30405">MLEKIDGKPEDRPKANVVPFPGVKGGPCGFADRSFSRLFFLPAGADPPPGTVGHCSLWERSMHIMEGFLPVEHALGWTVASAPFVAYGLWVVKKRIREHPEQRMLLGVAAAFTFVLSALKLPSVTGSCSHPTGTGLGALLFGPTAMAPIGMVVLLFQALLLAHGGLTTLGANLFAMAIVGPFAAAAVFRVARGIKLSFATSVFLAASLADLLTYVTTSLQLAWAFPDPTGGVVASFAKFASIFAITQIPLAISEGLLTVLIFNALMRFNARELQDLQLVRNDEVRV</sequence>
<dbReference type="Gene3D" id="1.10.1760.20">
    <property type="match status" value="1"/>
</dbReference>
<feature type="transmembrane region" description="Helical" evidence="13">
    <location>
        <begin position="196"/>
        <end position="215"/>
    </location>
</feature>
<evidence type="ECO:0000256" key="11">
    <source>
        <dbReference type="ARBA" id="ARBA00023285"/>
    </source>
</evidence>
<keyword evidence="6 13" id="KW-0169">Cobalamin biosynthesis</keyword>